<keyword evidence="2" id="KW-1185">Reference proteome</keyword>
<reference evidence="1 2" key="1">
    <citation type="submission" date="2019-10" db="EMBL/GenBank/DDBJ databases">
        <title>Genomic and transcriptomic insights into the perfect genentic adaptation of a filamentous nitrogen-fixing cyanobacterium to rice fields.</title>
        <authorList>
            <person name="Chen Z."/>
        </authorList>
    </citation>
    <scope>NUCLEOTIDE SEQUENCE [LARGE SCALE GENOMIC DNA]</scope>
    <source>
        <strain evidence="1">CCNUC1</strain>
    </source>
</reference>
<name>A0A5P8WBG7_9NOSO</name>
<accession>A0A5P8WBG7</accession>
<dbReference type="KEGG" id="nsh:GXM_06733"/>
<evidence type="ECO:0000313" key="2">
    <source>
        <dbReference type="Proteomes" id="UP000326678"/>
    </source>
</evidence>
<protein>
    <submittedName>
        <fullName evidence="1">Uncharacterized protein</fullName>
    </submittedName>
</protein>
<sequence length="37" mass="4179">MKNCSTQRLFLVSPKEQMANYSISFAVEVLAVFSTHT</sequence>
<dbReference type="Proteomes" id="UP000326678">
    <property type="component" value="Chromosome Gxm1"/>
</dbReference>
<organism evidence="1 2">
    <name type="scientific">Nostoc sphaeroides CCNUC1</name>
    <dbReference type="NCBI Taxonomy" id="2653204"/>
    <lineage>
        <taxon>Bacteria</taxon>
        <taxon>Bacillati</taxon>
        <taxon>Cyanobacteriota</taxon>
        <taxon>Cyanophyceae</taxon>
        <taxon>Nostocales</taxon>
        <taxon>Nostocaceae</taxon>
        <taxon>Nostoc</taxon>
    </lineage>
</organism>
<proteinExistence type="predicted"/>
<evidence type="ECO:0000313" key="1">
    <source>
        <dbReference type="EMBL" id="QFS49239.1"/>
    </source>
</evidence>
<dbReference type="EMBL" id="CP045226">
    <property type="protein sequence ID" value="QFS49239.1"/>
    <property type="molecule type" value="Genomic_DNA"/>
</dbReference>
<dbReference type="AlphaFoldDB" id="A0A5P8WBG7"/>
<gene>
    <name evidence="1" type="ORF">GXM_06733</name>
</gene>